<reference evidence="2" key="1">
    <citation type="journal article" date="2019" name="Int. J. Syst. Evol. Microbiol.">
        <title>The Global Catalogue of Microorganisms (GCM) 10K type strain sequencing project: providing services to taxonomists for standard genome sequencing and annotation.</title>
        <authorList>
            <consortium name="The Broad Institute Genomics Platform"/>
            <consortium name="The Broad Institute Genome Sequencing Center for Infectious Disease"/>
            <person name="Wu L."/>
            <person name="Ma J."/>
        </authorList>
    </citation>
    <scope>NUCLEOTIDE SEQUENCE [LARGE SCALE GENOMIC DNA]</scope>
    <source>
        <strain evidence="2">CCUG 61485</strain>
    </source>
</reference>
<sequence>MKSLFHKIIKKDLHRERSGIFLETKIEKISVLMDEHQFDSKDILEDLQKKIGVKLKSDYILVYSQQKKPETSDACRFFTKSDFGIFGKIKNLGLVDFLSNDFDILINYCSPDSDEARTILLKTKAKLVAGFDDNQALQDFSFKLDRSNLIEFNTELARYLKKFELI</sequence>
<dbReference type="EMBL" id="JBHTMY010000003">
    <property type="protein sequence ID" value="MFD1316515.1"/>
    <property type="molecule type" value="Genomic_DNA"/>
</dbReference>
<dbReference type="Pfam" id="PF21857">
    <property type="entry name" value="DUF6913"/>
    <property type="match status" value="1"/>
</dbReference>
<evidence type="ECO:0000313" key="1">
    <source>
        <dbReference type="EMBL" id="MFD1316515.1"/>
    </source>
</evidence>
<organism evidence="1 2">
    <name type="scientific">Namhaeicola litoreus</name>
    <dbReference type="NCBI Taxonomy" id="1052145"/>
    <lineage>
        <taxon>Bacteria</taxon>
        <taxon>Pseudomonadati</taxon>
        <taxon>Bacteroidota</taxon>
        <taxon>Flavobacteriia</taxon>
        <taxon>Flavobacteriales</taxon>
        <taxon>Flavobacteriaceae</taxon>
        <taxon>Namhaeicola</taxon>
    </lineage>
</organism>
<dbReference type="Proteomes" id="UP001597201">
    <property type="component" value="Unassembled WGS sequence"/>
</dbReference>
<protein>
    <submittedName>
        <fullName evidence="1">DUF6913 domain-containing protein</fullName>
    </submittedName>
</protein>
<keyword evidence="2" id="KW-1185">Reference proteome</keyword>
<name>A0ABW3Y4Z2_9FLAO</name>
<proteinExistence type="predicted"/>
<gene>
    <name evidence="1" type="ORF">ACFQ39_12890</name>
</gene>
<evidence type="ECO:0000313" key="2">
    <source>
        <dbReference type="Proteomes" id="UP001597201"/>
    </source>
</evidence>
<dbReference type="RefSeq" id="WP_377179567.1">
    <property type="nucleotide sequence ID" value="NZ_JBHTMY010000003.1"/>
</dbReference>
<dbReference type="InterPro" id="IPR054207">
    <property type="entry name" value="DUF6913"/>
</dbReference>
<comment type="caution">
    <text evidence="1">The sequence shown here is derived from an EMBL/GenBank/DDBJ whole genome shotgun (WGS) entry which is preliminary data.</text>
</comment>
<accession>A0ABW3Y4Z2</accession>